<gene>
    <name evidence="9" type="ORF">H7F49_00555</name>
</gene>
<evidence type="ECO:0000256" key="2">
    <source>
        <dbReference type="ARBA" id="ARBA00022500"/>
    </source>
</evidence>
<reference evidence="9 10" key="1">
    <citation type="submission" date="2020-08" db="EMBL/GenBank/DDBJ databases">
        <title>The genome sequence of Novosphingobium flavum 4Y4.</title>
        <authorList>
            <person name="Liu Y."/>
        </authorList>
    </citation>
    <scope>NUCLEOTIDE SEQUENCE [LARGE SCALE GENOMIC DNA]</scope>
    <source>
        <strain evidence="9 10">4Y4</strain>
    </source>
</reference>
<dbReference type="CDD" id="cd06225">
    <property type="entry name" value="HAMP"/>
    <property type="match status" value="1"/>
</dbReference>
<dbReference type="PROSITE" id="PS50885">
    <property type="entry name" value="HAMP"/>
    <property type="match status" value="2"/>
</dbReference>
<dbReference type="GO" id="GO:0007165">
    <property type="term" value="P:signal transduction"/>
    <property type="evidence" value="ECO:0007669"/>
    <property type="project" value="UniProtKB-KW"/>
</dbReference>
<keyword evidence="2" id="KW-0145">Chemotaxis</keyword>
<evidence type="ECO:0000256" key="1">
    <source>
        <dbReference type="ARBA" id="ARBA00004370"/>
    </source>
</evidence>
<dbReference type="SMART" id="SM00304">
    <property type="entry name" value="HAMP"/>
    <property type="match status" value="2"/>
</dbReference>
<feature type="region of interest" description="Disordered" evidence="5">
    <location>
        <begin position="569"/>
        <end position="596"/>
    </location>
</feature>
<feature type="domain" description="HAMP" evidence="8">
    <location>
        <begin position="212"/>
        <end position="265"/>
    </location>
</feature>
<sequence length="621" mass="65956">MNTTGSISAGARKLGILLFATFAIAVTLTALALSQVRLGGNLDQQNRVTSEFIADVLPPTLYLVEPMLQSTLIASDPEGIAEREQELGKLETGYHERLKFWRDSTLDPALRAQIDQRLVPLGQRFWKQVHDGLIPAGRTGDPERINMAHDALEDIYAEHRKEIDAVVSAANAHNAALQESSGAISTWSMWGLLVLALGLTAQMVWTQRLLRRHVLAPLGETAETMTRMANGDLEAGRTELHRGDEIGAMTRAIEVFRASAARQVADAGAQRTVVDALSGALGELADGRLDSAIHQPFASDYEPLRQAFNTTVARLGELIRDVSTSARGVSNGASEILSASDDLASRNERQAGSVEETAAAMRQVTLSIADTAQKTAEVRETMRSTHSEVTAGGETVQRTVAAMSEIESSSREINQIISVIEGIAFQTNLLALNAGVEAARAGDAGKGFAVVANEVRALAQRSSDAAHEISALIGKSTGRVSEGVTLVAETGALLTRMVQRIAGINEQIGEISVAAQQQATNLEQVNGSVSDMDRVTQQNAAMVEETTAAARSLAQEADRMAGLVARFSAAGGEPSRSERQRPAPVARMAAPRPAVAAPAPRFDGALALAPAPAGDSDWAEF</sequence>
<dbReference type="PRINTS" id="PR00260">
    <property type="entry name" value="CHEMTRNSDUCR"/>
</dbReference>
<dbReference type="CDD" id="cd11386">
    <property type="entry name" value="MCP_signal"/>
    <property type="match status" value="1"/>
</dbReference>
<feature type="transmembrane region" description="Helical" evidence="6">
    <location>
        <begin position="187"/>
        <end position="205"/>
    </location>
</feature>
<protein>
    <submittedName>
        <fullName evidence="9">HAMP domain-containing protein</fullName>
    </submittedName>
</protein>
<comment type="caution">
    <text evidence="9">The sequence shown here is derived from an EMBL/GenBank/DDBJ whole genome shotgun (WGS) entry which is preliminary data.</text>
</comment>
<evidence type="ECO:0000313" key="10">
    <source>
        <dbReference type="Proteomes" id="UP000520156"/>
    </source>
</evidence>
<dbReference type="EMBL" id="JACLAU010000001">
    <property type="protein sequence ID" value="MBC2650189.1"/>
    <property type="molecule type" value="Genomic_DNA"/>
</dbReference>
<dbReference type="Pfam" id="PF00672">
    <property type="entry name" value="HAMP"/>
    <property type="match status" value="1"/>
</dbReference>
<dbReference type="Gene3D" id="1.10.287.950">
    <property type="entry name" value="Methyl-accepting chemotaxis protein"/>
    <property type="match status" value="1"/>
</dbReference>
<dbReference type="InterPro" id="IPR004090">
    <property type="entry name" value="Chemotax_Me-accpt_rcpt"/>
</dbReference>
<name>A0A7X1F4W7_9SPHN</name>
<dbReference type="Pfam" id="PF00015">
    <property type="entry name" value="MCPsignal"/>
    <property type="match status" value="1"/>
</dbReference>
<evidence type="ECO:0000313" key="9">
    <source>
        <dbReference type="EMBL" id="MBC2650189.1"/>
    </source>
</evidence>
<dbReference type="GO" id="GO:0004888">
    <property type="term" value="F:transmembrane signaling receptor activity"/>
    <property type="evidence" value="ECO:0007669"/>
    <property type="project" value="InterPro"/>
</dbReference>
<dbReference type="SMART" id="SM00283">
    <property type="entry name" value="MA"/>
    <property type="match status" value="1"/>
</dbReference>
<evidence type="ECO:0000259" key="7">
    <source>
        <dbReference type="PROSITE" id="PS50111"/>
    </source>
</evidence>
<keyword evidence="10" id="KW-1185">Reference proteome</keyword>
<dbReference type="Proteomes" id="UP000520156">
    <property type="component" value="Unassembled WGS sequence"/>
</dbReference>
<keyword evidence="6" id="KW-1133">Transmembrane helix</keyword>
<keyword evidence="4" id="KW-0807">Transducer</keyword>
<dbReference type="InterPro" id="IPR003660">
    <property type="entry name" value="HAMP_dom"/>
</dbReference>
<dbReference type="PANTHER" id="PTHR43531">
    <property type="entry name" value="PROTEIN ICFG"/>
    <property type="match status" value="1"/>
</dbReference>
<dbReference type="InterPro" id="IPR051310">
    <property type="entry name" value="MCP_chemotaxis"/>
</dbReference>
<evidence type="ECO:0000256" key="5">
    <source>
        <dbReference type="SAM" id="MobiDB-lite"/>
    </source>
</evidence>
<feature type="compositionally biased region" description="Low complexity" evidence="5">
    <location>
        <begin position="582"/>
        <end position="596"/>
    </location>
</feature>
<evidence type="ECO:0000256" key="4">
    <source>
        <dbReference type="PROSITE-ProRule" id="PRU00284"/>
    </source>
</evidence>
<dbReference type="GO" id="GO:0006935">
    <property type="term" value="P:chemotaxis"/>
    <property type="evidence" value="ECO:0007669"/>
    <property type="project" value="UniProtKB-KW"/>
</dbReference>
<dbReference type="FunFam" id="1.10.287.950:FF:000001">
    <property type="entry name" value="Methyl-accepting chemotaxis sensory transducer"/>
    <property type="match status" value="1"/>
</dbReference>
<comment type="similarity">
    <text evidence="3">Belongs to the methyl-accepting chemotaxis (MCP) protein family.</text>
</comment>
<dbReference type="Gene3D" id="6.10.340.10">
    <property type="match status" value="1"/>
</dbReference>
<dbReference type="RefSeq" id="WP_214647585.1">
    <property type="nucleotide sequence ID" value="NZ_JACLAU010000001.1"/>
</dbReference>
<feature type="domain" description="Methyl-accepting transducer" evidence="7">
    <location>
        <begin position="325"/>
        <end position="554"/>
    </location>
</feature>
<dbReference type="PANTHER" id="PTHR43531:SF11">
    <property type="entry name" value="METHYL-ACCEPTING CHEMOTAXIS PROTEIN 3"/>
    <property type="match status" value="1"/>
</dbReference>
<evidence type="ECO:0000259" key="8">
    <source>
        <dbReference type="PROSITE" id="PS50885"/>
    </source>
</evidence>
<dbReference type="GO" id="GO:0016020">
    <property type="term" value="C:membrane"/>
    <property type="evidence" value="ECO:0007669"/>
    <property type="project" value="UniProtKB-SubCell"/>
</dbReference>
<comment type="subcellular location">
    <subcellularLocation>
        <location evidence="1">Membrane</location>
    </subcellularLocation>
</comment>
<proteinExistence type="inferred from homology"/>
<dbReference type="PROSITE" id="PS50111">
    <property type="entry name" value="CHEMOTAXIS_TRANSDUC_2"/>
    <property type="match status" value="1"/>
</dbReference>
<organism evidence="9 10">
    <name type="scientific">Novosphingobium aerophilum</name>
    <dbReference type="NCBI Taxonomy" id="2839843"/>
    <lineage>
        <taxon>Bacteria</taxon>
        <taxon>Pseudomonadati</taxon>
        <taxon>Pseudomonadota</taxon>
        <taxon>Alphaproteobacteria</taxon>
        <taxon>Sphingomonadales</taxon>
        <taxon>Sphingomonadaceae</taxon>
        <taxon>Novosphingobium</taxon>
    </lineage>
</organism>
<dbReference type="SUPFAM" id="SSF58104">
    <property type="entry name" value="Methyl-accepting chemotaxis protein (MCP) signaling domain"/>
    <property type="match status" value="1"/>
</dbReference>
<keyword evidence="6" id="KW-0812">Transmembrane</keyword>
<evidence type="ECO:0000256" key="3">
    <source>
        <dbReference type="ARBA" id="ARBA00029447"/>
    </source>
</evidence>
<feature type="domain" description="HAMP" evidence="8">
    <location>
        <begin position="268"/>
        <end position="320"/>
    </location>
</feature>
<dbReference type="AlphaFoldDB" id="A0A7X1F4W7"/>
<evidence type="ECO:0000256" key="6">
    <source>
        <dbReference type="SAM" id="Phobius"/>
    </source>
</evidence>
<accession>A0A7X1F4W7</accession>
<keyword evidence="6" id="KW-0472">Membrane</keyword>
<dbReference type="InterPro" id="IPR004089">
    <property type="entry name" value="MCPsignal_dom"/>
</dbReference>